<evidence type="ECO:0000313" key="2">
    <source>
        <dbReference type="EMBL" id="KAI2645530.1"/>
    </source>
</evidence>
<dbReference type="EMBL" id="JACTAM010002211">
    <property type="protein sequence ID" value="KAI2645530.1"/>
    <property type="molecule type" value="Genomic_DNA"/>
</dbReference>
<feature type="compositionally biased region" description="Polar residues" evidence="1">
    <location>
        <begin position="199"/>
        <end position="208"/>
    </location>
</feature>
<organism evidence="2 3">
    <name type="scientific">Labeo rohita</name>
    <name type="common">Indian major carp</name>
    <name type="synonym">Cyprinus rohita</name>
    <dbReference type="NCBI Taxonomy" id="84645"/>
    <lineage>
        <taxon>Eukaryota</taxon>
        <taxon>Metazoa</taxon>
        <taxon>Chordata</taxon>
        <taxon>Craniata</taxon>
        <taxon>Vertebrata</taxon>
        <taxon>Euteleostomi</taxon>
        <taxon>Actinopterygii</taxon>
        <taxon>Neopterygii</taxon>
        <taxon>Teleostei</taxon>
        <taxon>Ostariophysi</taxon>
        <taxon>Cypriniformes</taxon>
        <taxon>Cyprinidae</taxon>
        <taxon>Labeoninae</taxon>
        <taxon>Labeonini</taxon>
        <taxon>Labeo</taxon>
    </lineage>
</organism>
<comment type="caution">
    <text evidence="2">The sequence shown here is derived from an EMBL/GenBank/DDBJ whole genome shotgun (WGS) entry which is preliminary data.</text>
</comment>
<evidence type="ECO:0000313" key="3">
    <source>
        <dbReference type="Proteomes" id="UP000830375"/>
    </source>
</evidence>
<reference evidence="2 3" key="1">
    <citation type="submission" date="2022-01" db="EMBL/GenBank/DDBJ databases">
        <title>A high-quality chromosome-level genome assembly of rohu carp, Labeo rohita.</title>
        <authorList>
            <person name="Arick M.A. II"/>
            <person name="Hsu C.-Y."/>
            <person name="Magbanua Z."/>
            <person name="Pechanova O."/>
            <person name="Grover C."/>
            <person name="Miller E."/>
            <person name="Thrash A."/>
            <person name="Ezzel L."/>
            <person name="Alam S."/>
            <person name="Benzie J."/>
            <person name="Hamilton M."/>
            <person name="Karsi A."/>
            <person name="Lawrence M.L."/>
            <person name="Peterson D.G."/>
        </authorList>
    </citation>
    <scope>NUCLEOTIDE SEQUENCE [LARGE SCALE GENOMIC DNA]</scope>
    <source>
        <strain evidence="3">BAU-BD-2019</strain>
        <tissue evidence="2">Blood</tissue>
    </source>
</reference>
<feature type="compositionally biased region" description="Basic and acidic residues" evidence="1">
    <location>
        <begin position="290"/>
        <end position="299"/>
    </location>
</feature>
<name>A0ABQ8L4A5_LABRO</name>
<keyword evidence="3" id="KW-1185">Reference proteome</keyword>
<accession>A0ABQ8L4A5</accession>
<gene>
    <name evidence="2" type="ORF">H4Q32_029505</name>
</gene>
<dbReference type="Proteomes" id="UP000830375">
    <property type="component" value="Unassembled WGS sequence"/>
</dbReference>
<feature type="region of interest" description="Disordered" evidence="1">
    <location>
        <begin position="173"/>
        <end position="299"/>
    </location>
</feature>
<feature type="compositionally biased region" description="Pro residues" evidence="1">
    <location>
        <begin position="255"/>
        <end position="270"/>
    </location>
</feature>
<proteinExistence type="predicted"/>
<evidence type="ECO:0000256" key="1">
    <source>
        <dbReference type="SAM" id="MobiDB-lite"/>
    </source>
</evidence>
<protein>
    <submittedName>
        <fullName evidence="2">Cell surface antigen I/II</fullName>
    </submittedName>
</protein>
<sequence>MGAAMLIRAESELASQSAKADLNSAVDHVTRRTFESHRCDRTLQGPAKNDHTGVIVRVKGLKLKEMRLQCMRDCNVYVRSRQCMCYYTLHTKTTAEEALWGLRQGGWRLEQYVEEFLKLANQLSWHDAALGACFQLGLDNETIHCDLPVCEYPLIELINLVLYLNGSNFEVEEIKEDSKSRRPAPSGTRHIMPVHASPGTPTYRTNGSDRLPNPKHPHILQSSISFLSPEPPAVARSNPPAAARHSRPPVTAPHSRPPVAAPPERPPVPTPSERRPEPAPPEPPPVLNKIKNDKGKSAT</sequence>